<evidence type="ECO:0000256" key="1">
    <source>
        <dbReference type="SAM" id="MobiDB-lite"/>
    </source>
</evidence>
<gene>
    <name evidence="2" type="ORF">FGO68_gene14287</name>
</gene>
<feature type="region of interest" description="Disordered" evidence="1">
    <location>
        <begin position="813"/>
        <end position="931"/>
    </location>
</feature>
<organism evidence="2 3">
    <name type="scientific">Halteria grandinella</name>
    <dbReference type="NCBI Taxonomy" id="5974"/>
    <lineage>
        <taxon>Eukaryota</taxon>
        <taxon>Sar</taxon>
        <taxon>Alveolata</taxon>
        <taxon>Ciliophora</taxon>
        <taxon>Intramacronucleata</taxon>
        <taxon>Spirotrichea</taxon>
        <taxon>Stichotrichia</taxon>
        <taxon>Sporadotrichida</taxon>
        <taxon>Halteriidae</taxon>
        <taxon>Halteria</taxon>
    </lineage>
</organism>
<reference evidence="2" key="1">
    <citation type="submission" date="2019-06" db="EMBL/GenBank/DDBJ databases">
        <authorList>
            <person name="Zheng W."/>
        </authorList>
    </citation>
    <scope>NUCLEOTIDE SEQUENCE</scope>
    <source>
        <strain evidence="2">QDHG01</strain>
    </source>
</reference>
<feature type="compositionally biased region" description="Acidic residues" evidence="1">
    <location>
        <begin position="462"/>
        <end position="476"/>
    </location>
</feature>
<comment type="caution">
    <text evidence="2">The sequence shown here is derived from an EMBL/GenBank/DDBJ whole genome shotgun (WGS) entry which is preliminary data.</text>
</comment>
<dbReference type="EMBL" id="RRYP01002917">
    <property type="protein sequence ID" value="TNV84304.1"/>
    <property type="molecule type" value="Genomic_DNA"/>
</dbReference>
<feature type="compositionally biased region" description="Polar residues" evidence="1">
    <location>
        <begin position="813"/>
        <end position="826"/>
    </location>
</feature>
<evidence type="ECO:0000313" key="2">
    <source>
        <dbReference type="EMBL" id="TNV84304.1"/>
    </source>
</evidence>
<keyword evidence="3" id="KW-1185">Reference proteome</keyword>
<name>A0A8J8T6M7_HALGN</name>
<proteinExistence type="predicted"/>
<dbReference type="AlphaFoldDB" id="A0A8J8T6M7"/>
<accession>A0A8J8T6M7</accession>
<sequence>MLLYFIRKSYHYQYIIIKMSQVSSQSEQSALTTLTSTPLACLPALLPHLTLRTYFKLKQLNKSLRDVLNHSYSQKSMMTENSSGQSDLTMESKQSTGIVVDSRYFKREAFNLFLPMLMEEIRLNPFVNLQFSTEEIHSLINQVTAPIGNSNNETKEHLVSIRGLLRTKSALKQSLSTLPPIFNPDSWVEDVVFEALRRPGLPLPINVNEGLQLIQMCQGGHVTCYQKYLYAKYALNHSTKKSKAQEQTAIFEDSNQMMSTQSRILSEFFQAKCEEIRSLFNTPGNESLFRRFYNARWYIPKQAEQKPGLIGPFATSSDQNGSVAETFVSLIEHISQLFYEHCDFIAQILQEDFSNKKDKSVQMVELYNTCWRTFSASIQRLDEELQGLSSVINQAYIKLEKDDDKEDVPFSFLKLGTLIWRYRVYKRIQKPLFKALNFTVKQFLRHLKSEMMKKMRKRQDDSSDEDESSSSSDEDDDRSHVNIGYTVIQFQKKDLLKETLIRLSQSLLDLSVSPTSIFYISSTKLITEDTPYHKYHSLVMDECISFFDEEIFPNKVNLYDNLRQLQDEMRCFMINTTQRLAEKTLTEKAINMVKDKIKMLCNDAAKKMRRNGMAIPKAQPDEKSIFPSFLGKYVESKNFPLAIQQTIASKVTEEDVVLYNKTYVDYMKNKKRLGYIDERVEAITAHNNIHYDMNDVPLSKAKYRSAEVKEDFNALIGSRQRFRGSLNNIPLAKFGGEGEALVGAIDRRGRSSLVPFRLSFGSNISGGGALSEKAQKRSDLLKDFDTLNRESNLFKNSNLDFAQMLDFFNGNGSSVGPASENQSHQNKPLPKLFDEIPSFQNPPTNLILPSFTLPGQEGDVTNRQRSSSLPDAKCQAQASKEESSENQSQQKESQTTTTSTGGTAFDEVSSLISPGLNPQKMNIQDFFDLPK</sequence>
<dbReference type="Proteomes" id="UP000785679">
    <property type="component" value="Unassembled WGS sequence"/>
</dbReference>
<feature type="compositionally biased region" description="Polar residues" evidence="1">
    <location>
        <begin position="859"/>
        <end position="869"/>
    </location>
</feature>
<protein>
    <submittedName>
        <fullName evidence="2">Uncharacterized protein</fullName>
    </submittedName>
</protein>
<dbReference type="OrthoDB" id="10627704at2759"/>
<evidence type="ECO:0000313" key="3">
    <source>
        <dbReference type="Proteomes" id="UP000785679"/>
    </source>
</evidence>
<feature type="compositionally biased region" description="Low complexity" evidence="1">
    <location>
        <begin position="885"/>
        <end position="903"/>
    </location>
</feature>
<feature type="region of interest" description="Disordered" evidence="1">
    <location>
        <begin position="454"/>
        <end position="478"/>
    </location>
</feature>